<dbReference type="InterPro" id="IPR036116">
    <property type="entry name" value="FN3_sf"/>
</dbReference>
<evidence type="ECO:0008006" key="4">
    <source>
        <dbReference type="Google" id="ProtNLM"/>
    </source>
</evidence>
<dbReference type="Proteomes" id="UP000002774">
    <property type="component" value="Chromosome"/>
</dbReference>
<keyword evidence="3" id="KW-1185">Reference proteome</keyword>
<evidence type="ECO:0000256" key="1">
    <source>
        <dbReference type="SAM" id="SignalP"/>
    </source>
</evidence>
<dbReference type="STRING" id="714943.Mucpa_2767"/>
<name>H1Y6T7_9SPHI</name>
<evidence type="ECO:0000313" key="3">
    <source>
        <dbReference type="Proteomes" id="UP000002774"/>
    </source>
</evidence>
<dbReference type="RefSeq" id="WP_008507101.1">
    <property type="nucleotide sequence ID" value="NZ_CM001403.1"/>
</dbReference>
<protein>
    <recommendedName>
        <fullName evidence="4">Fibronectin type-III domain-containing protein</fullName>
    </recommendedName>
</protein>
<proteinExistence type="predicted"/>
<accession>H1Y6T7</accession>
<dbReference type="eggNOG" id="COG4733">
    <property type="taxonomic scope" value="Bacteria"/>
</dbReference>
<dbReference type="OrthoDB" id="789771at2"/>
<sequence>MKKLLFVSLVFILLLAGCGKKDVSDNTPTGLPPLTSTLVFPAQNALCISGSVISAGQSSIAFKWTAAENADSYDITIKNLLTGLITTQTVNQPQADVVLLRNTPYSWFITSKSTKSSSTAKSDVWKFYNSGSGVIAYAPFPADNLIPALGQTISSTNNKVTLSWTGSDIDNDIASYDVYFGTLSVPTLYKKDITTASVDVSVTPATKYYWKVITKDAVGNTSESDVIQFTVN</sequence>
<keyword evidence="1" id="KW-0732">Signal</keyword>
<feature type="chain" id="PRO_5003557502" description="Fibronectin type-III domain-containing protein" evidence="1">
    <location>
        <begin position="22"/>
        <end position="232"/>
    </location>
</feature>
<dbReference type="AlphaFoldDB" id="H1Y6T7"/>
<feature type="signal peptide" evidence="1">
    <location>
        <begin position="1"/>
        <end position="21"/>
    </location>
</feature>
<dbReference type="EMBL" id="CM001403">
    <property type="protein sequence ID" value="EHQ26879.1"/>
    <property type="molecule type" value="Genomic_DNA"/>
</dbReference>
<dbReference type="HOGENOM" id="CLU_103348_0_0_10"/>
<gene>
    <name evidence="2" type="ORF">Mucpa_2767</name>
</gene>
<dbReference type="SUPFAM" id="SSF49265">
    <property type="entry name" value="Fibronectin type III"/>
    <property type="match status" value="1"/>
</dbReference>
<evidence type="ECO:0000313" key="2">
    <source>
        <dbReference type="EMBL" id="EHQ26879.1"/>
    </source>
</evidence>
<dbReference type="Gene3D" id="2.60.40.10">
    <property type="entry name" value="Immunoglobulins"/>
    <property type="match status" value="1"/>
</dbReference>
<dbReference type="PROSITE" id="PS51257">
    <property type="entry name" value="PROKAR_LIPOPROTEIN"/>
    <property type="match status" value="1"/>
</dbReference>
<organism evidence="2 3">
    <name type="scientific">Mucilaginibacter paludis DSM 18603</name>
    <dbReference type="NCBI Taxonomy" id="714943"/>
    <lineage>
        <taxon>Bacteria</taxon>
        <taxon>Pseudomonadati</taxon>
        <taxon>Bacteroidota</taxon>
        <taxon>Sphingobacteriia</taxon>
        <taxon>Sphingobacteriales</taxon>
        <taxon>Sphingobacteriaceae</taxon>
        <taxon>Mucilaginibacter</taxon>
    </lineage>
</organism>
<dbReference type="InterPro" id="IPR013783">
    <property type="entry name" value="Ig-like_fold"/>
</dbReference>
<reference evidence="2" key="1">
    <citation type="submission" date="2011-09" db="EMBL/GenBank/DDBJ databases">
        <title>The permanent draft genome of Mucilaginibacter paludis DSM 18603.</title>
        <authorList>
            <consortium name="US DOE Joint Genome Institute (JGI-PGF)"/>
            <person name="Lucas S."/>
            <person name="Han J."/>
            <person name="Lapidus A."/>
            <person name="Bruce D."/>
            <person name="Goodwin L."/>
            <person name="Pitluck S."/>
            <person name="Peters L."/>
            <person name="Kyrpides N."/>
            <person name="Mavromatis K."/>
            <person name="Ivanova N."/>
            <person name="Mikhailova N."/>
            <person name="Held B."/>
            <person name="Detter J.C."/>
            <person name="Tapia R."/>
            <person name="Han C."/>
            <person name="Land M."/>
            <person name="Hauser L."/>
            <person name="Markowitz V."/>
            <person name="Cheng J.-F."/>
            <person name="Hugenholtz P."/>
            <person name="Woyke T."/>
            <person name="Wu D."/>
            <person name="Tindall B."/>
            <person name="Brambilla E."/>
            <person name="Klenk H.-P."/>
            <person name="Eisen J.A."/>
        </authorList>
    </citation>
    <scope>NUCLEOTIDE SEQUENCE [LARGE SCALE GENOMIC DNA]</scope>
    <source>
        <strain evidence="2">DSM 18603</strain>
    </source>
</reference>